<dbReference type="Proteomes" id="UP001177670">
    <property type="component" value="Unassembled WGS sequence"/>
</dbReference>
<gene>
    <name evidence="2" type="ORF">K0M31_002889</name>
</gene>
<name>A0AA40G0I9_9HYME</name>
<dbReference type="AlphaFoldDB" id="A0AA40G0I9"/>
<feature type="compositionally biased region" description="Basic and acidic residues" evidence="1">
    <location>
        <begin position="37"/>
        <end position="63"/>
    </location>
</feature>
<feature type="non-terminal residue" evidence="2">
    <location>
        <position position="72"/>
    </location>
</feature>
<comment type="caution">
    <text evidence="2">The sequence shown here is derived from an EMBL/GenBank/DDBJ whole genome shotgun (WGS) entry which is preliminary data.</text>
</comment>
<evidence type="ECO:0000256" key="1">
    <source>
        <dbReference type="SAM" id="MobiDB-lite"/>
    </source>
</evidence>
<evidence type="ECO:0000313" key="3">
    <source>
        <dbReference type="Proteomes" id="UP001177670"/>
    </source>
</evidence>
<evidence type="ECO:0000313" key="2">
    <source>
        <dbReference type="EMBL" id="KAK1128424.1"/>
    </source>
</evidence>
<sequence>VREEGGAPPASAGWLVRNLKVTRAGVDAYGRAGHKGRGGEDETTGERGNEGVTGRDRVKQSGKDRRRRSERG</sequence>
<organism evidence="2 3">
    <name type="scientific">Melipona bicolor</name>
    <dbReference type="NCBI Taxonomy" id="60889"/>
    <lineage>
        <taxon>Eukaryota</taxon>
        <taxon>Metazoa</taxon>
        <taxon>Ecdysozoa</taxon>
        <taxon>Arthropoda</taxon>
        <taxon>Hexapoda</taxon>
        <taxon>Insecta</taxon>
        <taxon>Pterygota</taxon>
        <taxon>Neoptera</taxon>
        <taxon>Endopterygota</taxon>
        <taxon>Hymenoptera</taxon>
        <taxon>Apocrita</taxon>
        <taxon>Aculeata</taxon>
        <taxon>Apoidea</taxon>
        <taxon>Anthophila</taxon>
        <taxon>Apidae</taxon>
        <taxon>Melipona</taxon>
    </lineage>
</organism>
<feature type="non-terminal residue" evidence="2">
    <location>
        <position position="1"/>
    </location>
</feature>
<proteinExistence type="predicted"/>
<reference evidence="2" key="1">
    <citation type="submission" date="2021-10" db="EMBL/GenBank/DDBJ databases">
        <title>Melipona bicolor Genome sequencing and assembly.</title>
        <authorList>
            <person name="Araujo N.S."/>
            <person name="Arias M.C."/>
        </authorList>
    </citation>
    <scope>NUCLEOTIDE SEQUENCE</scope>
    <source>
        <strain evidence="2">USP_2M_L1-L4_2017</strain>
        <tissue evidence="2">Whole body</tissue>
    </source>
</reference>
<protein>
    <submittedName>
        <fullName evidence="2">Uncharacterized protein</fullName>
    </submittedName>
</protein>
<keyword evidence="3" id="KW-1185">Reference proteome</keyword>
<accession>A0AA40G0I9</accession>
<dbReference type="EMBL" id="JAHYIQ010000010">
    <property type="protein sequence ID" value="KAK1128424.1"/>
    <property type="molecule type" value="Genomic_DNA"/>
</dbReference>
<feature type="region of interest" description="Disordered" evidence="1">
    <location>
        <begin position="27"/>
        <end position="72"/>
    </location>
</feature>